<keyword evidence="3" id="KW-1185">Reference proteome</keyword>
<comment type="caution">
    <text evidence="2">The sequence shown here is derived from an EMBL/GenBank/DDBJ whole genome shotgun (WGS) entry which is preliminary data.</text>
</comment>
<sequence>MKALRDQEQSRLTESFRFQYLVTSTMKLLQIVMLLVFCAKFTGGYKFVRSILASGAQYYKILMTLGTCRGKLIFTEQKVWGNVKLNRILDIYYRSDTPHILVSRVELTIVANSTECIAYSEQGVGLSSFSASVLLPMHGGTVLYKLEVFTCSSPTTESLETTTETTVNKFCA</sequence>
<organism evidence="2 3">
    <name type="scientific">Plutella xylostella</name>
    <name type="common">Diamondback moth</name>
    <name type="synonym">Plutella maculipennis</name>
    <dbReference type="NCBI Taxonomy" id="51655"/>
    <lineage>
        <taxon>Eukaryota</taxon>
        <taxon>Metazoa</taxon>
        <taxon>Ecdysozoa</taxon>
        <taxon>Arthropoda</taxon>
        <taxon>Hexapoda</taxon>
        <taxon>Insecta</taxon>
        <taxon>Pterygota</taxon>
        <taxon>Neoptera</taxon>
        <taxon>Endopterygota</taxon>
        <taxon>Lepidoptera</taxon>
        <taxon>Glossata</taxon>
        <taxon>Ditrysia</taxon>
        <taxon>Yponomeutoidea</taxon>
        <taxon>Plutellidae</taxon>
        <taxon>Plutella</taxon>
    </lineage>
</organism>
<protein>
    <submittedName>
        <fullName evidence="2">Uncharacterized protein</fullName>
    </submittedName>
</protein>
<reference evidence="2 3" key="1">
    <citation type="submission" date="2021-06" db="EMBL/GenBank/DDBJ databases">
        <title>A haploid diamondback moth (Plutella xylostella L.) genome assembly resolves 31 chromosomes and identifies a diamide resistance mutation.</title>
        <authorList>
            <person name="Ward C.M."/>
            <person name="Perry K.D."/>
            <person name="Baker G."/>
            <person name="Powis K."/>
            <person name="Heckel D.G."/>
            <person name="Baxter S.W."/>
        </authorList>
    </citation>
    <scope>NUCLEOTIDE SEQUENCE [LARGE SCALE GENOMIC DNA]</scope>
    <source>
        <strain evidence="2 3">LV</strain>
        <tissue evidence="2">Single pupa</tissue>
    </source>
</reference>
<keyword evidence="1" id="KW-0472">Membrane</keyword>
<keyword evidence="1" id="KW-0812">Transmembrane</keyword>
<evidence type="ECO:0000256" key="1">
    <source>
        <dbReference type="SAM" id="Phobius"/>
    </source>
</evidence>
<evidence type="ECO:0000313" key="3">
    <source>
        <dbReference type="Proteomes" id="UP000823941"/>
    </source>
</evidence>
<accession>A0ABQ7PXW8</accession>
<name>A0ABQ7PXW8_PLUXY</name>
<proteinExistence type="predicted"/>
<dbReference type="EMBL" id="JAHIBW010000025">
    <property type="protein sequence ID" value="KAG7297838.1"/>
    <property type="molecule type" value="Genomic_DNA"/>
</dbReference>
<evidence type="ECO:0000313" key="2">
    <source>
        <dbReference type="EMBL" id="KAG7297838.1"/>
    </source>
</evidence>
<gene>
    <name evidence="2" type="ORF">JYU34_018581</name>
</gene>
<keyword evidence="1" id="KW-1133">Transmembrane helix</keyword>
<dbReference type="Proteomes" id="UP000823941">
    <property type="component" value="Chromosome 25"/>
</dbReference>
<feature type="transmembrane region" description="Helical" evidence="1">
    <location>
        <begin position="20"/>
        <end position="39"/>
    </location>
</feature>